<evidence type="ECO:0000259" key="1">
    <source>
        <dbReference type="SMART" id="SM00563"/>
    </source>
</evidence>
<reference evidence="3" key="1">
    <citation type="submission" date="2024-06" db="EMBL/GenBank/DDBJ databases">
        <authorList>
            <person name="Chang H.C."/>
            <person name="Mun S.Y."/>
        </authorList>
    </citation>
    <scope>NUCLEOTIDE SEQUENCE [LARGE SCALE GENOMIC DNA]</scope>
    <source>
        <strain evidence="3">KT1</strain>
    </source>
</reference>
<evidence type="ECO:0000313" key="3">
    <source>
        <dbReference type="Proteomes" id="UP001302696"/>
    </source>
</evidence>
<proteinExistence type="predicted"/>
<keyword evidence="3" id="KW-1185">Reference proteome</keyword>
<feature type="domain" description="Phospholipid/glycerol acyltransferase" evidence="1">
    <location>
        <begin position="96"/>
        <end position="216"/>
    </location>
</feature>
<dbReference type="SMART" id="SM00563">
    <property type="entry name" value="PlsC"/>
    <property type="match status" value="1"/>
</dbReference>
<evidence type="ECO:0000313" key="2">
    <source>
        <dbReference type="EMBL" id="WPC21998.1"/>
    </source>
</evidence>
<gene>
    <name evidence="2" type="ORF">N6G96_01920</name>
</gene>
<dbReference type="EMBL" id="CP104778">
    <property type="protein sequence ID" value="WPC21998.1"/>
    <property type="molecule type" value="Genomic_DNA"/>
</dbReference>
<dbReference type="CDD" id="cd07989">
    <property type="entry name" value="LPLAT_AGPAT-like"/>
    <property type="match status" value="1"/>
</dbReference>
<sequence length="290" mass="33095">MRTTNLVPGKREPVIANIQKAVAKNQFNAKVEVSDAKLSSGQEQVILSNYLKHYNHFGYKFNHIFANELSSMAISLVSKQTKVVGIENMKNISGGGVVTSNHFNPMENLAVRKAMRQAGKGQIFMVSQLANLKMPGILGFIMTYSDTIPIDDSTDYMGHQFPEQLREILAQNRLILIYPEQEMWFNYRKPRPPKRGAYYYAAQFNVPIISCFVEIKDLDKAESDSFKEVSFVCHVLKPIYPDPSKSVRENSLMMMHLDYEQKCNAYEKAYGKPLTYEFESSDIAGWIPHK</sequence>
<name>A0ABZ0Q4R9_9LACO</name>
<organism evidence="2 3">
    <name type="scientific">Pediococcus inopinatus</name>
    <dbReference type="NCBI Taxonomy" id="114090"/>
    <lineage>
        <taxon>Bacteria</taxon>
        <taxon>Bacillati</taxon>
        <taxon>Bacillota</taxon>
        <taxon>Bacilli</taxon>
        <taxon>Lactobacillales</taxon>
        <taxon>Lactobacillaceae</taxon>
        <taxon>Pediococcus</taxon>
    </lineage>
</organism>
<keyword evidence="2" id="KW-0012">Acyltransferase</keyword>
<keyword evidence="2" id="KW-0808">Transferase</keyword>
<protein>
    <submittedName>
        <fullName evidence="2">1-acyl-sn-glycerol-3-phosphate acyltransferase</fullName>
    </submittedName>
</protein>
<dbReference type="GO" id="GO:0016746">
    <property type="term" value="F:acyltransferase activity"/>
    <property type="evidence" value="ECO:0007669"/>
    <property type="project" value="UniProtKB-KW"/>
</dbReference>
<dbReference type="RefSeq" id="WP_063696599.1">
    <property type="nucleotide sequence ID" value="NZ_BBIM01000008.1"/>
</dbReference>
<dbReference type="SUPFAM" id="SSF69593">
    <property type="entry name" value="Glycerol-3-phosphate (1)-acyltransferase"/>
    <property type="match status" value="1"/>
</dbReference>
<dbReference type="InterPro" id="IPR002123">
    <property type="entry name" value="Plipid/glycerol_acylTrfase"/>
</dbReference>
<dbReference type="Pfam" id="PF01553">
    <property type="entry name" value="Acyltransferase"/>
    <property type="match status" value="1"/>
</dbReference>
<accession>A0ABZ0Q4R9</accession>
<dbReference type="Proteomes" id="UP001302696">
    <property type="component" value="Chromosome"/>
</dbReference>